<comment type="caution">
    <text evidence="2">The sequence shown here is derived from an EMBL/GenBank/DDBJ whole genome shotgun (WGS) entry which is preliminary data.</text>
</comment>
<dbReference type="EMBL" id="BJMV01000012">
    <property type="protein sequence ID" value="GEB86373.1"/>
    <property type="molecule type" value="Genomic_DNA"/>
</dbReference>
<accession>A0A4Y3TX43</accession>
<organism evidence="2 3">
    <name type="scientific">Acetobacter peroxydans</name>
    <dbReference type="NCBI Taxonomy" id="104098"/>
    <lineage>
        <taxon>Bacteria</taxon>
        <taxon>Pseudomonadati</taxon>
        <taxon>Pseudomonadota</taxon>
        <taxon>Alphaproteobacteria</taxon>
        <taxon>Acetobacterales</taxon>
        <taxon>Acetobacteraceae</taxon>
        <taxon>Acetobacter</taxon>
    </lineage>
</organism>
<evidence type="ECO:0000256" key="1">
    <source>
        <dbReference type="ARBA" id="ARBA00022679"/>
    </source>
</evidence>
<dbReference type="Proteomes" id="UP000317730">
    <property type="component" value="Unassembled WGS sequence"/>
</dbReference>
<dbReference type="Pfam" id="PF02515">
    <property type="entry name" value="CoA_transf_3"/>
    <property type="match status" value="1"/>
</dbReference>
<dbReference type="InterPro" id="IPR003673">
    <property type="entry name" value="CoA-Trfase_fam_III"/>
</dbReference>
<dbReference type="PANTHER" id="PTHR48207:SF3">
    <property type="entry name" value="SUCCINATE--HYDROXYMETHYLGLUTARATE COA-TRANSFERASE"/>
    <property type="match status" value="1"/>
</dbReference>
<dbReference type="Gene3D" id="3.30.1540.10">
    <property type="entry name" value="formyl-coa transferase, domain 3"/>
    <property type="match status" value="1"/>
</dbReference>
<evidence type="ECO:0000313" key="3">
    <source>
        <dbReference type="Proteomes" id="UP000317730"/>
    </source>
</evidence>
<dbReference type="GO" id="GO:0008410">
    <property type="term" value="F:CoA-transferase activity"/>
    <property type="evidence" value="ECO:0007669"/>
    <property type="project" value="TreeGrafter"/>
</dbReference>
<dbReference type="InterPro" id="IPR044855">
    <property type="entry name" value="CoA-Trfase_III_dom3_sf"/>
</dbReference>
<keyword evidence="3" id="KW-1185">Reference proteome</keyword>
<protein>
    <submittedName>
        <fullName evidence="2">CoA:oxalate CoA-transferase</fullName>
    </submittedName>
</protein>
<dbReference type="RefSeq" id="WP_242009030.1">
    <property type="nucleotide sequence ID" value="NZ_BAPL01000010.1"/>
</dbReference>
<evidence type="ECO:0000313" key="2">
    <source>
        <dbReference type="EMBL" id="GEB86373.1"/>
    </source>
</evidence>
<sequence>MMTTADNSPLDRPQGPLAGITVIDLTHVINGPFATAILADMGARVIKVEPPQGDDTRRNGPYLGEKSLYFACVNRGKESVALNLKDDADRTIFINMVRKADVVVENYRPGVMDRLGFSFPELQKINPRIIYAASSGFGHSGPLTLNPAYDTIIQGMSGLMEATGFPDGPATRVGTSVSDIAAGLYLYAGIVTALYDRERTGHGAQVDIAMFDATLAFLEHPFMGWAATGKAPPRIGNRHPSMTPFDTFAAKDRPFVLCCGNDHLFGILCHTIGLPELIQDPRFVTNVLRTQNNSALKTELEAVFSARTADDWIQELDAAGLPVGPLLDIAEATALPQTAARKMVVTAGGLKMPGNPIKLSSYPDCDTRPAAPELNEHGAALRQEFSS</sequence>
<dbReference type="Gene3D" id="3.40.50.10540">
    <property type="entry name" value="Crotonobetainyl-coa:carnitine coa-transferase, domain 1"/>
    <property type="match status" value="1"/>
</dbReference>
<dbReference type="InterPro" id="IPR023606">
    <property type="entry name" value="CoA-Trfase_III_dom_1_sf"/>
</dbReference>
<dbReference type="SUPFAM" id="SSF89796">
    <property type="entry name" value="CoA-transferase family III (CaiB/BaiF)"/>
    <property type="match status" value="1"/>
</dbReference>
<dbReference type="InterPro" id="IPR050483">
    <property type="entry name" value="CoA-transferase_III_domain"/>
</dbReference>
<reference evidence="2 3" key="1">
    <citation type="submission" date="2019-06" db="EMBL/GenBank/DDBJ databases">
        <title>Whole genome shotgun sequence of Acetobacter peroxydans NBRC 13755.</title>
        <authorList>
            <person name="Hosoyama A."/>
            <person name="Uohara A."/>
            <person name="Ohji S."/>
            <person name="Ichikawa N."/>
        </authorList>
    </citation>
    <scope>NUCLEOTIDE SEQUENCE [LARGE SCALE GENOMIC DNA]</scope>
    <source>
        <strain evidence="2 3">NBRC 13755</strain>
    </source>
</reference>
<name>A0A4Y3TX43_9PROT</name>
<gene>
    <name evidence="2" type="primary">yfdE</name>
    <name evidence="2" type="ORF">APE01nite_21700</name>
</gene>
<proteinExistence type="predicted"/>
<dbReference type="NCBIfam" id="NF008511">
    <property type="entry name" value="PRK11430.1"/>
    <property type="match status" value="1"/>
</dbReference>
<keyword evidence="1 2" id="KW-0808">Transferase</keyword>
<dbReference type="AlphaFoldDB" id="A0A4Y3TX43"/>
<dbReference type="PANTHER" id="PTHR48207">
    <property type="entry name" value="SUCCINATE--HYDROXYMETHYLGLUTARATE COA-TRANSFERASE"/>
    <property type="match status" value="1"/>
</dbReference>